<dbReference type="Gene3D" id="3.90.580.10">
    <property type="entry name" value="Zinc finger, CHC2-type domain"/>
    <property type="match status" value="1"/>
</dbReference>
<comment type="caution">
    <text evidence="1">The sequence shown here is derived from an EMBL/GenBank/DDBJ whole genome shotgun (WGS) entry which is preliminary data.</text>
</comment>
<dbReference type="Gene3D" id="3.40.1360.10">
    <property type="match status" value="1"/>
</dbReference>
<reference evidence="1 2" key="1">
    <citation type="submission" date="2015-10" db="EMBL/GenBank/DDBJ databases">
        <title>Mycobacterium gordonae draft genome assembly.</title>
        <authorList>
            <person name="Ustinova V."/>
            <person name="Smirnova T."/>
            <person name="Blagodatskikh K."/>
            <person name="Varlamov D."/>
            <person name="Larionova E."/>
            <person name="Chernousova L."/>
        </authorList>
    </citation>
    <scope>NUCLEOTIDE SEQUENCE [LARGE SCALE GENOMIC DNA]</scope>
    <source>
        <strain evidence="1 2">CTRI 14-8773</strain>
    </source>
</reference>
<proteinExistence type="predicted"/>
<dbReference type="Proteomes" id="UP000051677">
    <property type="component" value="Unassembled WGS sequence"/>
</dbReference>
<dbReference type="AlphaFoldDB" id="A0A0Q2RMJ0"/>
<protein>
    <recommendedName>
        <fullName evidence="3">Toprim domain-containing protein</fullName>
    </recommendedName>
</protein>
<accession>A0A0Q2RMJ0</accession>
<dbReference type="STRING" id="1778.A9W97_02555"/>
<dbReference type="InterPro" id="IPR036977">
    <property type="entry name" value="DNA_primase_Znf_CHC2"/>
</dbReference>
<gene>
    <name evidence="1" type="ORF">AO501_10585</name>
</gene>
<name>A0A0Q2RMJ0_MYCGO</name>
<evidence type="ECO:0000313" key="2">
    <source>
        <dbReference type="Proteomes" id="UP000051677"/>
    </source>
</evidence>
<sequence>MSAAHHTCRPRGAFEHVHQAFETAGHHIRPRGTDAFMASCPLHTDHSPSLSVTWRPTGRGEQGGAVLMHCFSCQASIADLAAALGLRVAELFDAPAPAPTNHPAWHRRTAAARPALVMGPLPARITPTADPVDHQWTTVRVYTYTTDRGLPHQQVLRQECSCTGQPHKRFQQRYRDGRRWVYRKPEGFSPVLYRSTAICTAAATDQWIWITEGEKDAETLTRAGCLATTNAQGAANFGDELLAHFDGLKVVIAADRDLAGYRRALDLYTRLHRRAAQVVIVLSALPAEKSDVTDHIAAGLWQPGEPFGGLTVVSLDELHAMALAATAAAAADQCRTALAEARATVARAHTHSRWLAEAARQLRAVHHQHQQLTKVVRHKRSATAEAALRTVTALRTRAAADYRRSATTQPGLQESA</sequence>
<dbReference type="EMBL" id="LKTM01000348">
    <property type="protein sequence ID" value="KQH76627.1"/>
    <property type="molecule type" value="Genomic_DNA"/>
</dbReference>
<dbReference type="GO" id="GO:0008270">
    <property type="term" value="F:zinc ion binding"/>
    <property type="evidence" value="ECO:0007669"/>
    <property type="project" value="InterPro"/>
</dbReference>
<dbReference type="GO" id="GO:0003677">
    <property type="term" value="F:DNA binding"/>
    <property type="evidence" value="ECO:0007669"/>
    <property type="project" value="InterPro"/>
</dbReference>
<evidence type="ECO:0008006" key="3">
    <source>
        <dbReference type="Google" id="ProtNLM"/>
    </source>
</evidence>
<dbReference type="GO" id="GO:0006260">
    <property type="term" value="P:DNA replication"/>
    <property type="evidence" value="ECO:0007669"/>
    <property type="project" value="InterPro"/>
</dbReference>
<evidence type="ECO:0000313" key="1">
    <source>
        <dbReference type="EMBL" id="KQH76627.1"/>
    </source>
</evidence>
<dbReference type="RefSeq" id="WP_055580463.1">
    <property type="nucleotide sequence ID" value="NZ_LKTM01000348.1"/>
</dbReference>
<organism evidence="1 2">
    <name type="scientific">Mycobacterium gordonae</name>
    <dbReference type="NCBI Taxonomy" id="1778"/>
    <lineage>
        <taxon>Bacteria</taxon>
        <taxon>Bacillati</taxon>
        <taxon>Actinomycetota</taxon>
        <taxon>Actinomycetes</taxon>
        <taxon>Mycobacteriales</taxon>
        <taxon>Mycobacteriaceae</taxon>
        <taxon>Mycobacterium</taxon>
    </lineage>
</organism>
<dbReference type="CDD" id="cd01029">
    <property type="entry name" value="TOPRIM_primases"/>
    <property type="match status" value="1"/>
</dbReference>
<dbReference type="OrthoDB" id="4480369at2"/>
<dbReference type="InterPro" id="IPR034154">
    <property type="entry name" value="TOPRIM_DnaG/twinkle"/>
</dbReference>